<dbReference type="EMBL" id="CP063845">
    <property type="protein sequence ID" value="UFP96345.1"/>
    <property type="molecule type" value="Genomic_DNA"/>
</dbReference>
<dbReference type="Pfam" id="PF05016">
    <property type="entry name" value="ParE_toxin"/>
    <property type="match status" value="1"/>
</dbReference>
<dbReference type="RefSeq" id="WP_230843592.1">
    <property type="nucleotide sequence ID" value="NZ_CP063845.1"/>
</dbReference>
<dbReference type="PANTHER" id="PTHR33755">
    <property type="entry name" value="TOXIN PARE1-RELATED"/>
    <property type="match status" value="1"/>
</dbReference>
<evidence type="ECO:0000256" key="2">
    <source>
        <dbReference type="ARBA" id="ARBA00022649"/>
    </source>
</evidence>
<dbReference type="InterPro" id="IPR035093">
    <property type="entry name" value="RelE/ParE_toxin_dom_sf"/>
</dbReference>
<dbReference type="InterPro" id="IPR051803">
    <property type="entry name" value="TA_system_RelE-like_toxin"/>
</dbReference>
<dbReference type="Gene3D" id="3.30.2310.20">
    <property type="entry name" value="RelE-like"/>
    <property type="match status" value="1"/>
</dbReference>
<organism evidence="3 4">
    <name type="scientific">Gloeobacter morelensis MG652769</name>
    <dbReference type="NCBI Taxonomy" id="2781736"/>
    <lineage>
        <taxon>Bacteria</taxon>
        <taxon>Bacillati</taxon>
        <taxon>Cyanobacteriota</taxon>
        <taxon>Cyanophyceae</taxon>
        <taxon>Gloeobacterales</taxon>
        <taxon>Gloeobacteraceae</taxon>
        <taxon>Gloeobacter</taxon>
        <taxon>Gloeobacter morelensis</taxon>
    </lineage>
</organism>
<dbReference type="InterPro" id="IPR007712">
    <property type="entry name" value="RelE/ParE_toxin"/>
</dbReference>
<protein>
    <submittedName>
        <fullName evidence="3">Type II toxin-antitoxin system RelE/ParE family toxin</fullName>
    </submittedName>
</protein>
<gene>
    <name evidence="3" type="ORF">ISF26_09100</name>
</gene>
<proteinExistence type="inferred from homology"/>
<name>A0ABY3PRP6_9CYAN</name>
<dbReference type="PANTHER" id="PTHR33755:SF6">
    <property type="entry name" value="PLASMID STABILIZATION SYSTEM PROTEIN"/>
    <property type="match status" value="1"/>
</dbReference>
<accession>A0ABY3PRP6</accession>
<keyword evidence="4" id="KW-1185">Reference proteome</keyword>
<keyword evidence="2" id="KW-1277">Toxin-antitoxin system</keyword>
<sequence length="100" mass="11314">MVSVPCIFSTFANLDLEEIADYIARDNPRRALSYIGEIRDRCRSLISFPEAAPLREEFGAGIRVVPFGRYLIFYTTQPDAVRIEPILPGSRNLSSDDFLT</sequence>
<comment type="similarity">
    <text evidence="1">Belongs to the RelE toxin family.</text>
</comment>
<evidence type="ECO:0000313" key="4">
    <source>
        <dbReference type="Proteomes" id="UP001054846"/>
    </source>
</evidence>
<evidence type="ECO:0000256" key="1">
    <source>
        <dbReference type="ARBA" id="ARBA00006226"/>
    </source>
</evidence>
<evidence type="ECO:0000313" key="3">
    <source>
        <dbReference type="EMBL" id="UFP96345.1"/>
    </source>
</evidence>
<reference evidence="3 4" key="1">
    <citation type="journal article" date="2021" name="Genome Biol. Evol.">
        <title>Complete Genome Sequencing of a Novel Gloeobacter Species from a Waterfall Cave in Mexico.</title>
        <authorList>
            <person name="Saw J.H."/>
            <person name="Cardona T."/>
            <person name="Montejano G."/>
        </authorList>
    </citation>
    <scope>NUCLEOTIDE SEQUENCE [LARGE SCALE GENOMIC DNA]</scope>
    <source>
        <strain evidence="3">MG652769</strain>
    </source>
</reference>
<dbReference type="Proteomes" id="UP001054846">
    <property type="component" value="Chromosome"/>
</dbReference>